<accession>A0AAW0QQN7</accession>
<gene>
    <name evidence="1" type="ORF">PG999_008168</name>
</gene>
<evidence type="ECO:0000313" key="2">
    <source>
        <dbReference type="Proteomes" id="UP001392437"/>
    </source>
</evidence>
<reference evidence="1 2" key="1">
    <citation type="submission" date="2023-01" db="EMBL/GenBank/DDBJ databases">
        <title>Analysis of 21 Apiospora genomes using comparative genomics revels a genus with tremendous synthesis potential of carbohydrate active enzymes and secondary metabolites.</title>
        <authorList>
            <person name="Sorensen T."/>
        </authorList>
    </citation>
    <scope>NUCLEOTIDE SEQUENCE [LARGE SCALE GENOMIC DNA]</scope>
    <source>
        <strain evidence="1 2">CBS 117206</strain>
    </source>
</reference>
<dbReference type="EMBL" id="JAQQWP010000007">
    <property type="protein sequence ID" value="KAK8110031.1"/>
    <property type="molecule type" value="Genomic_DNA"/>
</dbReference>
<protein>
    <submittedName>
        <fullName evidence="1">Uncharacterized protein</fullName>
    </submittedName>
</protein>
<keyword evidence="2" id="KW-1185">Reference proteome</keyword>
<name>A0AAW0QQN7_9PEZI</name>
<proteinExistence type="predicted"/>
<evidence type="ECO:0000313" key="1">
    <source>
        <dbReference type="EMBL" id="KAK8110031.1"/>
    </source>
</evidence>
<sequence>MNPTDEHLVALAEDIMIEHGLDINDVLSLADDVSGMTRSSSYPLPAFEELVVVMLNTNEQIPEWLGTDNRVLESFSETQMETILILIEARFWLGNLQQQSNTLWHWKVVFGSAWPMHRVAVSEELISGFPKLVEKTRKKTLPWVDLLSGRYMEDFGVGYEVLRAKYFPAGIEDARMGFFKHHHATEYAYRQLEKRYQVIKKHFHQQSSLVEACEKLLRKTSLLLAELFKIAKVWSKNTRAQKQWWQLPGNSIGLSYSWVTRVDLASNTYELCLEDEDGQVGWGSYNGHQTPIRMEKGSAWRLYLCNEQQADLSTIRRHSAVESAQEPGEHEGPLEISLPFSMYPIWYKYFLKYRVALVEVGHIRMVKDKAVSNIHSKELSLATGEDYWKTRCIKLRMAESEYGVLQEGILEGRPRFDGARNLRMDYLNAALKDMRIRHYIKDLRSTQSCAKLKSVDSA</sequence>
<comment type="caution">
    <text evidence="1">The sequence shown here is derived from an EMBL/GenBank/DDBJ whole genome shotgun (WGS) entry which is preliminary data.</text>
</comment>
<dbReference type="Proteomes" id="UP001392437">
    <property type="component" value="Unassembled WGS sequence"/>
</dbReference>
<organism evidence="1 2">
    <name type="scientific">Apiospora kogelbergensis</name>
    <dbReference type="NCBI Taxonomy" id="1337665"/>
    <lineage>
        <taxon>Eukaryota</taxon>
        <taxon>Fungi</taxon>
        <taxon>Dikarya</taxon>
        <taxon>Ascomycota</taxon>
        <taxon>Pezizomycotina</taxon>
        <taxon>Sordariomycetes</taxon>
        <taxon>Xylariomycetidae</taxon>
        <taxon>Amphisphaeriales</taxon>
        <taxon>Apiosporaceae</taxon>
        <taxon>Apiospora</taxon>
    </lineage>
</organism>
<dbReference type="AlphaFoldDB" id="A0AAW0QQN7"/>